<dbReference type="InterPro" id="IPR051446">
    <property type="entry name" value="HTH_trans_reg/aminotransferase"/>
</dbReference>
<sequence length="448" mass="49756">MDFHERLKDAILQGEWAVGQQLPSIRKMMAREGLSHHTVVSAYTRLVGEGMLEALQGRGYFVARWSGLNEDLPILPSEAPMDPLFKLLQARPEQCKLGCGWLPLPWRDTDMLAKAIRKTARSGRSGLVEYGDIHGYLPLRKQLSLLLRQSTLIQVSPQQILTTLGATQALDLISRTVIRAGDHVLVDEPCSSNLIKLIRLCGGIPVGVPRLADGPDVAVLDRILQTHKVRAFFCNSTFHNPTAAGLSPKVAFEVLKRAAEHDFLIVEDDVYGDFFPGVRQTFAGLGDFEHVVYIGSFSKSLSASLRIGYLVCGPKLMESLLRLKLLTSVAVPGFCERFVNTILADGTYAKHTQAIQRQLMTHQQVAQKVLKEYGWEFEVQAQGGMFLWIRHPDLPDLTDFIQRLESKGVLLMPGSAFAVSKEFKDRTRLNVAHLMPAVFDCLDVSVGA</sequence>
<comment type="similarity">
    <text evidence="1">In the C-terminal section; belongs to the class-I pyridoxal-phosphate-dependent aminotransferase family.</text>
</comment>
<dbReference type="InterPro" id="IPR015422">
    <property type="entry name" value="PyrdxlP-dep_Trfase_small"/>
</dbReference>
<evidence type="ECO:0000256" key="2">
    <source>
        <dbReference type="ARBA" id="ARBA00022898"/>
    </source>
</evidence>
<feature type="domain" description="HTH gntR-type" evidence="6">
    <location>
        <begin position="1"/>
        <end position="65"/>
    </location>
</feature>
<dbReference type="CDD" id="cd00609">
    <property type="entry name" value="AAT_like"/>
    <property type="match status" value="1"/>
</dbReference>
<dbReference type="Pfam" id="PF00155">
    <property type="entry name" value="Aminotran_1_2"/>
    <property type="match status" value="1"/>
</dbReference>
<keyword evidence="3" id="KW-0805">Transcription regulation</keyword>
<dbReference type="PANTHER" id="PTHR46577:SF2">
    <property type="entry name" value="TRANSCRIPTIONAL REGULATORY PROTEIN"/>
    <property type="match status" value="1"/>
</dbReference>
<keyword evidence="5" id="KW-0804">Transcription</keyword>
<dbReference type="Proteomes" id="UP000830925">
    <property type="component" value="Chromosome"/>
</dbReference>
<dbReference type="InterPro" id="IPR015421">
    <property type="entry name" value="PyrdxlP-dep_Trfase_major"/>
</dbReference>
<dbReference type="GO" id="GO:0030170">
    <property type="term" value="F:pyridoxal phosphate binding"/>
    <property type="evidence" value="ECO:0007669"/>
    <property type="project" value="InterPro"/>
</dbReference>
<dbReference type="InterPro" id="IPR004839">
    <property type="entry name" value="Aminotransferase_I/II_large"/>
</dbReference>
<keyword evidence="7" id="KW-0808">Transferase</keyword>
<evidence type="ECO:0000256" key="1">
    <source>
        <dbReference type="ARBA" id="ARBA00005384"/>
    </source>
</evidence>
<evidence type="ECO:0000313" key="7">
    <source>
        <dbReference type="EMBL" id="UPL22403.1"/>
    </source>
</evidence>
<keyword evidence="2" id="KW-0663">Pyridoxal phosphate</keyword>
<protein>
    <submittedName>
        <fullName evidence="7">PLP-dependent aminotransferase family protein</fullName>
    </submittedName>
</protein>
<evidence type="ECO:0000256" key="3">
    <source>
        <dbReference type="ARBA" id="ARBA00023015"/>
    </source>
</evidence>
<proteinExistence type="inferred from homology"/>
<dbReference type="GO" id="GO:0008483">
    <property type="term" value="F:transaminase activity"/>
    <property type="evidence" value="ECO:0007669"/>
    <property type="project" value="UniProtKB-KW"/>
</dbReference>
<dbReference type="CDD" id="cd07377">
    <property type="entry name" value="WHTH_GntR"/>
    <property type="match status" value="1"/>
</dbReference>
<dbReference type="AlphaFoldDB" id="A0AAE9H8C9"/>
<evidence type="ECO:0000256" key="5">
    <source>
        <dbReference type="ARBA" id="ARBA00023163"/>
    </source>
</evidence>
<evidence type="ECO:0000256" key="4">
    <source>
        <dbReference type="ARBA" id="ARBA00023125"/>
    </source>
</evidence>
<keyword evidence="4" id="KW-0238">DNA-binding</keyword>
<dbReference type="RefSeq" id="WP_247966536.1">
    <property type="nucleotide sequence ID" value="NZ_CP095873.1"/>
</dbReference>
<dbReference type="SUPFAM" id="SSF46785">
    <property type="entry name" value="Winged helix' DNA-binding domain"/>
    <property type="match status" value="1"/>
</dbReference>
<dbReference type="Pfam" id="PF00392">
    <property type="entry name" value="GntR"/>
    <property type="match status" value="1"/>
</dbReference>
<dbReference type="Gene3D" id="3.90.1150.10">
    <property type="entry name" value="Aspartate Aminotransferase, domain 1"/>
    <property type="match status" value="1"/>
</dbReference>
<dbReference type="Gene3D" id="3.40.640.10">
    <property type="entry name" value="Type I PLP-dependent aspartate aminotransferase-like (Major domain)"/>
    <property type="match status" value="1"/>
</dbReference>
<dbReference type="InterPro" id="IPR015424">
    <property type="entry name" value="PyrdxlP-dep_Trfase"/>
</dbReference>
<gene>
    <name evidence="7" type="ORF">MXF72_04790</name>
</gene>
<name>A0AAE9H8C9_ALCFA</name>
<keyword evidence="7" id="KW-0032">Aminotransferase</keyword>
<dbReference type="GO" id="GO:0003677">
    <property type="term" value="F:DNA binding"/>
    <property type="evidence" value="ECO:0007669"/>
    <property type="project" value="UniProtKB-KW"/>
</dbReference>
<dbReference type="Gene3D" id="1.10.10.10">
    <property type="entry name" value="Winged helix-like DNA-binding domain superfamily/Winged helix DNA-binding domain"/>
    <property type="match status" value="1"/>
</dbReference>
<reference evidence="7" key="1">
    <citation type="submission" date="2022-04" db="EMBL/GenBank/DDBJ databases">
        <title>Genomic mining of Alcaligenes faecalis D334 producing ectoin and derivatives.</title>
        <authorList>
            <person name="Doan V.T."/>
            <person name="Quach N.T."/>
            <person name="Vu T.-H.-N."/>
            <person name="Phi Q.-T."/>
        </authorList>
    </citation>
    <scope>NUCLEOTIDE SEQUENCE</scope>
    <source>
        <strain evidence="7">D334</strain>
    </source>
</reference>
<dbReference type="InterPro" id="IPR036388">
    <property type="entry name" value="WH-like_DNA-bd_sf"/>
</dbReference>
<accession>A0AAE9H8C9</accession>
<dbReference type="InterPro" id="IPR036390">
    <property type="entry name" value="WH_DNA-bd_sf"/>
</dbReference>
<organism evidence="7 8">
    <name type="scientific">Alcaligenes faecalis</name>
    <dbReference type="NCBI Taxonomy" id="511"/>
    <lineage>
        <taxon>Bacteria</taxon>
        <taxon>Pseudomonadati</taxon>
        <taxon>Pseudomonadota</taxon>
        <taxon>Betaproteobacteria</taxon>
        <taxon>Burkholderiales</taxon>
        <taxon>Alcaligenaceae</taxon>
        <taxon>Alcaligenes</taxon>
    </lineage>
</organism>
<dbReference type="SUPFAM" id="SSF53383">
    <property type="entry name" value="PLP-dependent transferases"/>
    <property type="match status" value="1"/>
</dbReference>
<dbReference type="SMART" id="SM00345">
    <property type="entry name" value="HTH_GNTR"/>
    <property type="match status" value="1"/>
</dbReference>
<dbReference type="EMBL" id="CP095873">
    <property type="protein sequence ID" value="UPL22403.1"/>
    <property type="molecule type" value="Genomic_DNA"/>
</dbReference>
<dbReference type="PANTHER" id="PTHR46577">
    <property type="entry name" value="HTH-TYPE TRANSCRIPTIONAL REGULATORY PROTEIN GABR"/>
    <property type="match status" value="1"/>
</dbReference>
<dbReference type="InterPro" id="IPR000524">
    <property type="entry name" value="Tscrpt_reg_HTH_GntR"/>
</dbReference>
<evidence type="ECO:0000259" key="6">
    <source>
        <dbReference type="PROSITE" id="PS50949"/>
    </source>
</evidence>
<dbReference type="GO" id="GO:0003700">
    <property type="term" value="F:DNA-binding transcription factor activity"/>
    <property type="evidence" value="ECO:0007669"/>
    <property type="project" value="InterPro"/>
</dbReference>
<evidence type="ECO:0000313" key="8">
    <source>
        <dbReference type="Proteomes" id="UP000830925"/>
    </source>
</evidence>
<dbReference type="PROSITE" id="PS50949">
    <property type="entry name" value="HTH_GNTR"/>
    <property type="match status" value="1"/>
</dbReference>